<evidence type="ECO:0000313" key="2">
    <source>
        <dbReference type="Proteomes" id="UP000012249"/>
    </source>
</evidence>
<comment type="caution">
    <text evidence="1">The sequence shown here is derived from an EMBL/GenBank/DDBJ whole genome shotgun (WGS) entry which is preliminary data.</text>
</comment>
<protein>
    <submittedName>
        <fullName evidence="1">Uncharacterized protein</fullName>
    </submittedName>
</protein>
<dbReference type="AlphaFoldDB" id="N1UBY9"/>
<gene>
    <name evidence="1" type="ORF">LEP1GSC043_2752</name>
</gene>
<evidence type="ECO:0000313" key="1">
    <source>
        <dbReference type="EMBL" id="EMY13575.1"/>
    </source>
</evidence>
<proteinExistence type="predicted"/>
<name>N1UBY9_9LEPT</name>
<dbReference type="Proteomes" id="UP000012249">
    <property type="component" value="Unassembled WGS sequence"/>
</dbReference>
<dbReference type="EMBL" id="AHMI02000228">
    <property type="protein sequence ID" value="EMY13575.1"/>
    <property type="molecule type" value="Genomic_DNA"/>
</dbReference>
<dbReference type="NCBIfam" id="NF047513">
    <property type="entry name" value="LIC_13246_fam"/>
    <property type="match status" value="1"/>
</dbReference>
<reference evidence="1 2" key="1">
    <citation type="submission" date="2013-02" db="EMBL/GenBank/DDBJ databases">
        <authorList>
            <person name="Harkins D.M."/>
            <person name="Durkin A.S."/>
            <person name="Brinkac L.M."/>
            <person name="Haft D.H."/>
            <person name="Selengut J.D."/>
            <person name="Sanka R."/>
            <person name="DePew J."/>
            <person name="Purushe J."/>
            <person name="Haake D.A."/>
            <person name="Matsunaga J."/>
            <person name="Vinetz J.M."/>
            <person name="Sutton G.G."/>
            <person name="Nierman W.C."/>
            <person name="Fouts D.E."/>
        </authorList>
    </citation>
    <scope>NUCLEOTIDE SEQUENCE [LARGE SCALE GENOMIC DNA]</scope>
    <source>
        <strain evidence="1 2">Ecochallenge</strain>
    </source>
</reference>
<accession>N1UBY9</accession>
<sequence length="131" mass="15485">MGKPKDKEEGWKELTQEGVTQFKTILSAIEKFQSFALRSESTEGSPWDFKRDLLKAKECRIYVKATDDKHVFLIYAEIIEEEKVRRENWIHIDGIQEARDVFEIQGLINHPVYEIIALSDLYRDYKKPNSY</sequence>
<organism evidence="1 2">
    <name type="scientific">Leptospira weilii str. Ecochallenge</name>
    <dbReference type="NCBI Taxonomy" id="1049986"/>
    <lineage>
        <taxon>Bacteria</taxon>
        <taxon>Pseudomonadati</taxon>
        <taxon>Spirochaetota</taxon>
        <taxon>Spirochaetia</taxon>
        <taxon>Leptospirales</taxon>
        <taxon>Leptospiraceae</taxon>
        <taxon>Leptospira</taxon>
    </lineage>
</organism>